<dbReference type="Proteomes" id="UP000184603">
    <property type="component" value="Unassembled WGS sequence"/>
</dbReference>
<evidence type="ECO:0000259" key="3">
    <source>
        <dbReference type="Pfam" id="PF01593"/>
    </source>
</evidence>
<dbReference type="STRING" id="1121416.SAMN02745220_01246"/>
<proteinExistence type="inferred from homology"/>
<protein>
    <submittedName>
        <fullName evidence="4">Phytoene dehydrogenase-related protein</fullName>
    </submittedName>
</protein>
<keyword evidence="5" id="KW-1185">Reference proteome</keyword>
<evidence type="ECO:0000256" key="1">
    <source>
        <dbReference type="ARBA" id="ARBA00006046"/>
    </source>
</evidence>
<evidence type="ECO:0000313" key="4">
    <source>
        <dbReference type="EMBL" id="SHO45878.1"/>
    </source>
</evidence>
<evidence type="ECO:0000256" key="2">
    <source>
        <dbReference type="ARBA" id="ARBA00023002"/>
    </source>
</evidence>
<sequence>MKPPCIIIGGGLSGLAAAIRLARYIPGIVLLEQHTRLGGLNSYYYRNNTLLETGLHAITNYAEPGDKRAPLNRLLRQLKIPRKNLTFHQQITSEIIFAGKQRLLFSNDFVLLQEEIADKFPDSIDAFFDLLNFLDQFDPFAPAPFRSAKAFLLERLADPLLVDMLLCPLMYYGSSVENDMDLSQFAIMFQAIYREGFFRPHGTIRDFLTLLSDHFLSLGGEIRRGAKVTTIIQEGKRAIGVELESGEILESDFILSTIGHQETRTILGQQPVDNEPNRLGFVESIFQLPVESIPLLPRDRTVMFYSENFPFSYNQPVNLVDCRSGVICLPHNFDQITPEKTIEVRSTHLASYSNWQAIRADRLAYDKAKKQVRQQSLSVIEKYLGKFRDNIVYEDTFTPITIERYTAKRHGAIYGSPIKIKDGNIGYDNLYLAGTDQGFLGIVGSMLSGVSIVNQHILPRI</sequence>
<dbReference type="InterPro" id="IPR002937">
    <property type="entry name" value="Amino_oxidase"/>
</dbReference>
<name>A0A1M7Y213_9BACT</name>
<dbReference type="EMBL" id="FRFE01000004">
    <property type="protein sequence ID" value="SHO45878.1"/>
    <property type="molecule type" value="Genomic_DNA"/>
</dbReference>
<gene>
    <name evidence="4" type="ORF">SAMN02745220_01246</name>
</gene>
<evidence type="ECO:0000313" key="5">
    <source>
        <dbReference type="Proteomes" id="UP000184603"/>
    </source>
</evidence>
<dbReference type="RefSeq" id="WP_073612581.1">
    <property type="nucleotide sequence ID" value="NZ_FRFE01000004.1"/>
</dbReference>
<dbReference type="PANTHER" id="PTHR43734">
    <property type="entry name" value="PHYTOENE DESATURASE"/>
    <property type="match status" value="1"/>
</dbReference>
<feature type="domain" description="Amine oxidase" evidence="3">
    <location>
        <begin position="12"/>
        <end position="266"/>
    </location>
</feature>
<keyword evidence="2" id="KW-0560">Oxidoreductase</keyword>
<dbReference type="SUPFAM" id="SSF51905">
    <property type="entry name" value="FAD/NAD(P)-binding domain"/>
    <property type="match status" value="1"/>
</dbReference>
<dbReference type="InterPro" id="IPR036188">
    <property type="entry name" value="FAD/NAD-bd_sf"/>
</dbReference>
<dbReference type="AlphaFoldDB" id="A0A1M7Y213"/>
<dbReference type="OrthoDB" id="9774675at2"/>
<dbReference type="Pfam" id="PF01593">
    <property type="entry name" value="Amino_oxidase"/>
    <property type="match status" value="1"/>
</dbReference>
<dbReference type="Gene3D" id="3.50.50.60">
    <property type="entry name" value="FAD/NAD(P)-binding domain"/>
    <property type="match status" value="2"/>
</dbReference>
<comment type="similarity">
    <text evidence="1">Belongs to the carotenoid/retinoid oxidoreductase family.</text>
</comment>
<dbReference type="GO" id="GO:0016491">
    <property type="term" value="F:oxidoreductase activity"/>
    <property type="evidence" value="ECO:0007669"/>
    <property type="project" value="UniProtKB-KW"/>
</dbReference>
<dbReference type="PANTHER" id="PTHR43734:SF7">
    <property type="entry name" value="4,4'-DIAPONEUROSPORENE OXYGENASE"/>
    <property type="match status" value="1"/>
</dbReference>
<organism evidence="4 5">
    <name type="scientific">Desulfopila aestuarii DSM 18488</name>
    <dbReference type="NCBI Taxonomy" id="1121416"/>
    <lineage>
        <taxon>Bacteria</taxon>
        <taxon>Pseudomonadati</taxon>
        <taxon>Thermodesulfobacteriota</taxon>
        <taxon>Desulfobulbia</taxon>
        <taxon>Desulfobulbales</taxon>
        <taxon>Desulfocapsaceae</taxon>
        <taxon>Desulfopila</taxon>
    </lineage>
</organism>
<accession>A0A1M7Y213</accession>
<reference evidence="4 5" key="1">
    <citation type="submission" date="2016-12" db="EMBL/GenBank/DDBJ databases">
        <authorList>
            <person name="Song W.-J."/>
            <person name="Kurnit D.M."/>
        </authorList>
    </citation>
    <scope>NUCLEOTIDE SEQUENCE [LARGE SCALE GENOMIC DNA]</scope>
    <source>
        <strain evidence="4 5">DSM 18488</strain>
    </source>
</reference>